<dbReference type="EMBL" id="CP017916">
    <property type="protein sequence ID" value="ARP38220.1"/>
    <property type="molecule type" value="Genomic_DNA"/>
</dbReference>
<sequence length="65" mass="7397">MYNLSMKMKMLLSAIVPAILVAIVTLVIVVNSQLSALEYEVQDYQTVLTDERKNNIEMQLLLLNL</sequence>
<reference evidence="1 2" key="1">
    <citation type="submission" date="2016-10" db="EMBL/GenBank/DDBJ databases">
        <title>The High Quality Genome of Vibrio splendidus K08M4.</title>
        <authorList>
            <person name="Wendling C."/>
            <person name="Chibani C.M."/>
            <person name="Hertel R."/>
            <person name="Sproer C."/>
            <person name="Bunk B."/>
            <person name="Overmann J."/>
            <person name="Roth O."/>
            <person name="Liesegang H."/>
        </authorList>
    </citation>
    <scope>NUCLEOTIDE SEQUENCE [LARGE SCALE GENOMIC DNA]</scope>
    <source>
        <strain evidence="1 2">K08M4</strain>
    </source>
</reference>
<dbReference type="Proteomes" id="UP000194136">
    <property type="component" value="Chromosome 1"/>
</dbReference>
<accession>A0AA34TNP7</accession>
<dbReference type="RefSeq" id="WP_232460229.1">
    <property type="nucleotide sequence ID" value="NZ_CP017916.1"/>
</dbReference>
<gene>
    <name evidence="1" type="ORF">K08M4_14650</name>
</gene>
<dbReference type="KEGG" id="vsy:K08M4_14650"/>
<evidence type="ECO:0000313" key="2">
    <source>
        <dbReference type="Proteomes" id="UP000194136"/>
    </source>
</evidence>
<proteinExistence type="predicted"/>
<keyword evidence="2" id="KW-1185">Reference proteome</keyword>
<protein>
    <submittedName>
        <fullName evidence="1">Uncharacterized protein</fullName>
    </submittedName>
</protein>
<evidence type="ECO:0000313" key="1">
    <source>
        <dbReference type="EMBL" id="ARP38220.1"/>
    </source>
</evidence>
<organism evidence="1 2">
    <name type="scientific">Vibrio syngnathi</name>
    <dbReference type="NCBI Taxonomy" id="3034029"/>
    <lineage>
        <taxon>Bacteria</taxon>
        <taxon>Pseudomonadati</taxon>
        <taxon>Pseudomonadota</taxon>
        <taxon>Gammaproteobacteria</taxon>
        <taxon>Vibrionales</taxon>
        <taxon>Vibrionaceae</taxon>
        <taxon>Vibrio</taxon>
    </lineage>
</organism>
<name>A0AA34TNP7_9VIBR</name>
<dbReference type="AlphaFoldDB" id="A0AA34TNP7"/>